<organism evidence="1 2">
    <name type="scientific">Lysobacter helvus</name>
    <dbReference type="NCBI Taxonomy" id="2675059"/>
    <lineage>
        <taxon>Bacteria</taxon>
        <taxon>Pseudomonadati</taxon>
        <taxon>Pseudomonadota</taxon>
        <taxon>Gammaproteobacteria</taxon>
        <taxon>Lysobacterales</taxon>
        <taxon>Lysobacteraceae</taxon>
        <taxon>Lysobacter</taxon>
    </lineage>
</organism>
<dbReference type="Gene3D" id="3.40.50.150">
    <property type="entry name" value="Vaccinia Virus protein VP39"/>
    <property type="match status" value="1"/>
</dbReference>
<dbReference type="SUPFAM" id="SSF53335">
    <property type="entry name" value="S-adenosyl-L-methionine-dependent methyltransferases"/>
    <property type="match status" value="1"/>
</dbReference>
<dbReference type="NCBIfam" id="TIGR04325">
    <property type="entry name" value="MTase_LIC12133"/>
    <property type="match status" value="1"/>
</dbReference>
<accession>A0ABM7QBU7</accession>
<protein>
    <recommendedName>
        <fullName evidence="3">Methyltransferase, TIGR04325 family</fullName>
    </recommendedName>
</protein>
<proteinExistence type="predicted"/>
<keyword evidence="2" id="KW-1185">Reference proteome</keyword>
<evidence type="ECO:0000313" key="1">
    <source>
        <dbReference type="EMBL" id="BCT94902.1"/>
    </source>
</evidence>
<gene>
    <name evidence="1" type="ORF">LYSHEL_07730</name>
</gene>
<dbReference type="InterPro" id="IPR027612">
    <property type="entry name" value="Put_MTase_LIC12133"/>
</dbReference>
<dbReference type="InterPro" id="IPR029063">
    <property type="entry name" value="SAM-dependent_MTases_sf"/>
</dbReference>
<reference evidence="1 2" key="1">
    <citation type="submission" date="2021-03" db="EMBL/GenBank/DDBJ databases">
        <title>Complete Genome Sequences of Two Lysobacter Strains Isolated from Sea Water (Lysobacter caseinilyticus) and Soil (Lysobacter helvus) in South Korea.</title>
        <authorList>
            <person name="Watanabe Y."/>
            <person name="Arakawa K."/>
        </authorList>
    </citation>
    <scope>NUCLEOTIDE SEQUENCE [LARGE SCALE GENOMIC DNA]</scope>
    <source>
        <strain evidence="1 2">D10</strain>
    </source>
</reference>
<dbReference type="EMBL" id="AP024546">
    <property type="protein sequence ID" value="BCT94902.1"/>
    <property type="molecule type" value="Genomic_DNA"/>
</dbReference>
<evidence type="ECO:0008006" key="3">
    <source>
        <dbReference type="Google" id="ProtNLM"/>
    </source>
</evidence>
<dbReference type="RefSeq" id="WP_213435873.1">
    <property type="nucleotide sequence ID" value="NZ_AP024546.1"/>
</dbReference>
<dbReference type="Proteomes" id="UP000680514">
    <property type="component" value="Chromosome"/>
</dbReference>
<evidence type="ECO:0000313" key="2">
    <source>
        <dbReference type="Proteomes" id="UP000680514"/>
    </source>
</evidence>
<sequence length="269" mass="29214">MSFAKSWLPPELRHFGNRLLGAATTYKGPFETWADATRATAGYADNAILARVIAATQRVLAGEADYEQDGTVQHGLAPPSHALASLLAAAAADHGRLRVVDFGGGLASHYLRWLPFLADVPDLQWCVVEQPHFVEAGLRLFADVPQVAFTSDLDEARSIAPNAVLASSVLQYLEAPLDMLRALASLDARVLVIDRTPFSVDGRMHILAQQVPAKHGRASYPLWMLSPDAVRDVLRSQYAQRVAFTAADHPIDVSGLHADYAGGAWWRNA</sequence>
<name>A0ABM7QBU7_9GAMM</name>